<dbReference type="GO" id="GO:0016853">
    <property type="term" value="F:isomerase activity"/>
    <property type="evidence" value="ECO:0007669"/>
    <property type="project" value="UniProtKB-KW"/>
</dbReference>
<dbReference type="PANTHER" id="PTHR42852">
    <property type="entry name" value="THIOL:DISULFIDE INTERCHANGE PROTEIN DSBE"/>
    <property type="match status" value="1"/>
</dbReference>
<dbReference type="InterPro" id="IPR013766">
    <property type="entry name" value="Thioredoxin_domain"/>
</dbReference>
<dbReference type="Proteomes" id="UP000183200">
    <property type="component" value="Unassembled WGS sequence"/>
</dbReference>
<accession>A0A1G9JXC8</accession>
<gene>
    <name evidence="3" type="ORF">SAMN05421820_101403</name>
</gene>
<evidence type="ECO:0000313" key="4">
    <source>
        <dbReference type="Proteomes" id="UP000183200"/>
    </source>
</evidence>
<dbReference type="PANTHER" id="PTHR42852:SF17">
    <property type="entry name" value="THIOREDOXIN-LIKE PROTEIN HI_1115"/>
    <property type="match status" value="1"/>
</dbReference>
<dbReference type="EMBL" id="FNGY01000001">
    <property type="protein sequence ID" value="SDL42189.1"/>
    <property type="molecule type" value="Genomic_DNA"/>
</dbReference>
<feature type="domain" description="Thioredoxin" evidence="2">
    <location>
        <begin position="58"/>
        <end position="210"/>
    </location>
</feature>
<keyword evidence="1" id="KW-0812">Transmembrane</keyword>
<keyword evidence="1" id="KW-1133">Transmembrane helix</keyword>
<dbReference type="SUPFAM" id="SSF52833">
    <property type="entry name" value="Thioredoxin-like"/>
    <property type="match status" value="1"/>
</dbReference>
<evidence type="ECO:0000259" key="2">
    <source>
        <dbReference type="PROSITE" id="PS51352"/>
    </source>
</evidence>
<evidence type="ECO:0000313" key="3">
    <source>
        <dbReference type="EMBL" id="SDL42189.1"/>
    </source>
</evidence>
<dbReference type="STRING" id="430522.BFS30_26450"/>
<dbReference type="AlphaFoldDB" id="A0A1G9JXC8"/>
<dbReference type="OrthoDB" id="9815205at2"/>
<dbReference type="InterPro" id="IPR050553">
    <property type="entry name" value="Thioredoxin_ResA/DsbE_sf"/>
</dbReference>
<proteinExistence type="predicted"/>
<dbReference type="Gene3D" id="3.40.30.10">
    <property type="entry name" value="Glutaredoxin"/>
    <property type="match status" value="1"/>
</dbReference>
<dbReference type="PROSITE" id="PS51352">
    <property type="entry name" value="THIOREDOXIN_2"/>
    <property type="match status" value="1"/>
</dbReference>
<keyword evidence="1" id="KW-0472">Membrane</keyword>
<sequence length="210" mass="23243">MTSIKDQHNNTNKKNWFTFSNIGMAVAILFVLTIIFKPGAKGWVIQKLMEVGLIQPPAIPKDSVPETNMAVAVPGGEQVTFADGKGKSISLAELKGKVVFINFWATWCPPCIAEMPSIQDLYTKYKDNEQVVFIMVDVDGKYKQASGFMKKKGYTLPVYLPESEVPKEYFAGSMPTTVILDKSGKLAFHHLGAADYSDPEITGFIDKLLK</sequence>
<feature type="transmembrane region" description="Helical" evidence="1">
    <location>
        <begin position="16"/>
        <end position="36"/>
    </location>
</feature>
<keyword evidence="3" id="KW-0413">Isomerase</keyword>
<dbReference type="GO" id="GO:0016491">
    <property type="term" value="F:oxidoreductase activity"/>
    <property type="evidence" value="ECO:0007669"/>
    <property type="project" value="InterPro"/>
</dbReference>
<protein>
    <submittedName>
        <fullName evidence="3">Thiol-disulfide isomerase or thioredoxin</fullName>
    </submittedName>
</protein>
<organism evidence="3 4">
    <name type="scientific">Pedobacter steynii</name>
    <dbReference type="NCBI Taxonomy" id="430522"/>
    <lineage>
        <taxon>Bacteria</taxon>
        <taxon>Pseudomonadati</taxon>
        <taxon>Bacteroidota</taxon>
        <taxon>Sphingobacteriia</taxon>
        <taxon>Sphingobacteriales</taxon>
        <taxon>Sphingobacteriaceae</taxon>
        <taxon>Pedobacter</taxon>
    </lineage>
</organism>
<dbReference type="CDD" id="cd02966">
    <property type="entry name" value="TlpA_like_family"/>
    <property type="match status" value="1"/>
</dbReference>
<reference evidence="4" key="1">
    <citation type="submission" date="2016-10" db="EMBL/GenBank/DDBJ databases">
        <authorList>
            <person name="Varghese N."/>
            <person name="Submissions S."/>
        </authorList>
    </citation>
    <scope>NUCLEOTIDE SEQUENCE [LARGE SCALE GENOMIC DNA]</scope>
    <source>
        <strain evidence="4">DSM 19110</strain>
    </source>
</reference>
<dbReference type="InterPro" id="IPR036249">
    <property type="entry name" value="Thioredoxin-like_sf"/>
</dbReference>
<keyword evidence="4" id="KW-1185">Reference proteome</keyword>
<evidence type="ECO:0000256" key="1">
    <source>
        <dbReference type="SAM" id="Phobius"/>
    </source>
</evidence>
<dbReference type="Pfam" id="PF08534">
    <property type="entry name" value="Redoxin"/>
    <property type="match status" value="1"/>
</dbReference>
<dbReference type="InterPro" id="IPR013740">
    <property type="entry name" value="Redoxin"/>
</dbReference>
<name>A0A1G9JXC8_9SPHI</name>